<keyword evidence="4" id="KW-1185">Reference proteome</keyword>
<dbReference type="EMBL" id="CM000881">
    <property type="protein sequence ID" value="KQK04937.1"/>
    <property type="molecule type" value="Genomic_DNA"/>
</dbReference>
<feature type="region of interest" description="Disordered" evidence="1">
    <location>
        <begin position="146"/>
        <end position="166"/>
    </location>
</feature>
<organism evidence="2">
    <name type="scientific">Brachypodium distachyon</name>
    <name type="common">Purple false brome</name>
    <name type="synonym">Trachynia distachya</name>
    <dbReference type="NCBI Taxonomy" id="15368"/>
    <lineage>
        <taxon>Eukaryota</taxon>
        <taxon>Viridiplantae</taxon>
        <taxon>Streptophyta</taxon>
        <taxon>Embryophyta</taxon>
        <taxon>Tracheophyta</taxon>
        <taxon>Spermatophyta</taxon>
        <taxon>Magnoliopsida</taxon>
        <taxon>Liliopsida</taxon>
        <taxon>Poales</taxon>
        <taxon>Poaceae</taxon>
        <taxon>BOP clade</taxon>
        <taxon>Pooideae</taxon>
        <taxon>Stipodae</taxon>
        <taxon>Brachypodieae</taxon>
        <taxon>Brachypodium</taxon>
    </lineage>
</organism>
<name>A0A0Q3K2F5_BRADI</name>
<evidence type="ECO:0000313" key="4">
    <source>
        <dbReference type="Proteomes" id="UP000008810"/>
    </source>
</evidence>
<reference evidence="2 3" key="1">
    <citation type="journal article" date="2010" name="Nature">
        <title>Genome sequencing and analysis of the model grass Brachypodium distachyon.</title>
        <authorList>
            <consortium name="International Brachypodium Initiative"/>
        </authorList>
    </citation>
    <scope>NUCLEOTIDE SEQUENCE [LARGE SCALE GENOMIC DNA]</scope>
    <source>
        <strain evidence="2 3">Bd21</strain>
    </source>
</reference>
<proteinExistence type="predicted"/>
<dbReference type="EnsemblPlants" id="KQK04937">
    <property type="protein sequence ID" value="KQK04937"/>
    <property type="gene ID" value="BRADI_2g16896v3"/>
</dbReference>
<dbReference type="Proteomes" id="UP000008810">
    <property type="component" value="Chromosome 2"/>
</dbReference>
<dbReference type="InParanoid" id="A0A0Q3K2F5"/>
<gene>
    <name evidence="2" type="ORF">BRADI_2g16896v3</name>
</gene>
<accession>A0A0Q3K2F5</accession>
<protein>
    <submittedName>
        <fullName evidence="2 3">Uncharacterized protein</fullName>
    </submittedName>
</protein>
<sequence length="200" mass="22675">MPLLMAASYTVSVETPLHGARLGASFIDSWRGLLHLRQHLHHRLRHQVYSLIRICRWNSGIQASSPTPTKHRRRESTPPTCPCIDEVHHHTTCSCWAPTLGDGKTSCPVRRGGHFTGRVPTRRRPLHQPVQLRRRVSARHFIVHRQDSAARHSAPARSNGRGLVSTERGRSTPLFLFITTIFCTKHKEKTRLEDDTIASA</sequence>
<dbReference type="Gramene" id="KQK04937">
    <property type="protein sequence ID" value="KQK04937"/>
    <property type="gene ID" value="BRADI_2g16896v3"/>
</dbReference>
<evidence type="ECO:0000313" key="2">
    <source>
        <dbReference type="EMBL" id="KQK04937.1"/>
    </source>
</evidence>
<evidence type="ECO:0000313" key="3">
    <source>
        <dbReference type="EnsemblPlants" id="KQK04937"/>
    </source>
</evidence>
<evidence type="ECO:0000256" key="1">
    <source>
        <dbReference type="SAM" id="MobiDB-lite"/>
    </source>
</evidence>
<reference evidence="3" key="3">
    <citation type="submission" date="2018-08" db="UniProtKB">
        <authorList>
            <consortium name="EnsemblPlants"/>
        </authorList>
    </citation>
    <scope>IDENTIFICATION</scope>
    <source>
        <strain evidence="3">cv. Bd21</strain>
    </source>
</reference>
<reference evidence="2" key="2">
    <citation type="submission" date="2017-06" db="EMBL/GenBank/DDBJ databases">
        <title>WGS assembly of Brachypodium distachyon.</title>
        <authorList>
            <consortium name="The International Brachypodium Initiative"/>
            <person name="Lucas S."/>
            <person name="Harmon-Smith M."/>
            <person name="Lail K."/>
            <person name="Tice H."/>
            <person name="Grimwood J."/>
            <person name="Bruce D."/>
            <person name="Barry K."/>
            <person name="Shu S."/>
            <person name="Lindquist E."/>
            <person name="Wang M."/>
            <person name="Pitluck S."/>
            <person name="Vogel J.P."/>
            <person name="Garvin D.F."/>
            <person name="Mockler T.C."/>
            <person name="Schmutz J."/>
            <person name="Rokhsar D."/>
            <person name="Bevan M.W."/>
        </authorList>
    </citation>
    <scope>NUCLEOTIDE SEQUENCE</scope>
    <source>
        <strain evidence="2">Bd21</strain>
    </source>
</reference>
<dbReference type="AlphaFoldDB" id="A0A0Q3K2F5"/>